<gene>
    <name evidence="7 8" type="primary">lgt</name>
    <name evidence="8" type="ORF">BGE01nite_13450</name>
</gene>
<dbReference type="Pfam" id="PF01790">
    <property type="entry name" value="LGT"/>
    <property type="match status" value="1"/>
</dbReference>
<keyword evidence="6 7" id="KW-0472">Membrane</keyword>
<organism evidence="8 9">
    <name type="scientific">Brevifollis gellanilyticus</name>
    <dbReference type="NCBI Taxonomy" id="748831"/>
    <lineage>
        <taxon>Bacteria</taxon>
        <taxon>Pseudomonadati</taxon>
        <taxon>Verrucomicrobiota</taxon>
        <taxon>Verrucomicrobiia</taxon>
        <taxon>Verrucomicrobiales</taxon>
        <taxon>Verrucomicrobiaceae</taxon>
    </lineage>
</organism>
<reference evidence="8 9" key="1">
    <citation type="submission" date="2019-07" db="EMBL/GenBank/DDBJ databases">
        <title>Whole genome shotgun sequence of Brevifollis gellanilyticus NBRC 108608.</title>
        <authorList>
            <person name="Hosoyama A."/>
            <person name="Uohara A."/>
            <person name="Ohji S."/>
            <person name="Ichikawa N."/>
        </authorList>
    </citation>
    <scope>NUCLEOTIDE SEQUENCE [LARGE SCALE GENOMIC DNA]</scope>
    <source>
        <strain evidence="8 9">NBRC 108608</strain>
    </source>
</reference>
<comment type="subcellular location">
    <subcellularLocation>
        <location evidence="7">Cell membrane</location>
        <topology evidence="7">Multi-pass membrane protein</topology>
    </subcellularLocation>
</comment>
<evidence type="ECO:0000256" key="1">
    <source>
        <dbReference type="ARBA" id="ARBA00007150"/>
    </source>
</evidence>
<feature type="binding site" evidence="7">
    <location>
        <position position="153"/>
    </location>
    <ligand>
        <name>a 1,2-diacyl-sn-glycero-3-phospho-(1'-sn-glycerol)</name>
        <dbReference type="ChEBI" id="CHEBI:64716"/>
    </ligand>
</feature>
<dbReference type="UniPathway" id="UPA00664"/>
<protein>
    <recommendedName>
        <fullName evidence="7">Phosphatidylglycerol--prolipoprotein diacylglyceryl transferase</fullName>
        <ecNumber evidence="7">2.5.1.145</ecNumber>
    </recommendedName>
</protein>
<feature type="transmembrane region" description="Helical" evidence="7">
    <location>
        <begin position="110"/>
        <end position="127"/>
    </location>
</feature>
<dbReference type="EC" id="2.5.1.145" evidence="7"/>
<evidence type="ECO:0000313" key="8">
    <source>
        <dbReference type="EMBL" id="GEP42054.1"/>
    </source>
</evidence>
<evidence type="ECO:0000256" key="5">
    <source>
        <dbReference type="ARBA" id="ARBA00022989"/>
    </source>
</evidence>
<dbReference type="AlphaFoldDB" id="A0A512M5Q5"/>
<comment type="pathway">
    <text evidence="7">Protein modification; lipoprotein biosynthesis (diacylglyceryl transfer).</text>
</comment>
<sequence>MGAGFPAMTSVLATYLHDLSPYLIRFSDSFALHWYGLAYVLGFYLTYLVMRFLARRGLSEIKENQVADFITLVAIFGVVLGGRVGYILLYDWDQFVQTPWMIFMIHKGGMASHGGIAGVALFCLWYARKHKISWTGIGDTLVCGAPLGVFCGRIANFINGELFGRVTTSSWGMKFPTELLHEDFVKQGGTPVSLPPNLQHSPEIIAWFEQNGGGRAELESILHTRHPSQLYEALGEGLLLSAVLLAVRMRWPRLPHGVLTGLFFILYAVARISLENLRQPDSGSEAIMGMTKGQFFSLFMVLTGIAFIIYGALRGGRLKTQV</sequence>
<dbReference type="GO" id="GO:0042158">
    <property type="term" value="P:lipoprotein biosynthetic process"/>
    <property type="evidence" value="ECO:0007669"/>
    <property type="project" value="UniProtKB-UniRule"/>
</dbReference>
<dbReference type="GO" id="GO:0008961">
    <property type="term" value="F:phosphatidylglycerol-prolipoprotein diacylglyceryl transferase activity"/>
    <property type="evidence" value="ECO:0007669"/>
    <property type="project" value="UniProtKB-UniRule"/>
</dbReference>
<feature type="transmembrane region" description="Helical" evidence="7">
    <location>
        <begin position="257"/>
        <end position="274"/>
    </location>
</feature>
<dbReference type="Proteomes" id="UP000321577">
    <property type="component" value="Unassembled WGS sequence"/>
</dbReference>
<comment type="catalytic activity">
    <reaction evidence="7">
        <text>L-cysteinyl-[prolipoprotein] + a 1,2-diacyl-sn-glycero-3-phospho-(1'-sn-glycerol) = an S-1,2-diacyl-sn-glyceryl-L-cysteinyl-[prolipoprotein] + sn-glycerol 1-phosphate + H(+)</text>
        <dbReference type="Rhea" id="RHEA:56712"/>
        <dbReference type="Rhea" id="RHEA-COMP:14679"/>
        <dbReference type="Rhea" id="RHEA-COMP:14680"/>
        <dbReference type="ChEBI" id="CHEBI:15378"/>
        <dbReference type="ChEBI" id="CHEBI:29950"/>
        <dbReference type="ChEBI" id="CHEBI:57685"/>
        <dbReference type="ChEBI" id="CHEBI:64716"/>
        <dbReference type="ChEBI" id="CHEBI:140658"/>
        <dbReference type="EC" id="2.5.1.145"/>
    </reaction>
</comment>
<keyword evidence="4 7" id="KW-0812">Transmembrane</keyword>
<feature type="transmembrane region" description="Helical" evidence="7">
    <location>
        <begin position="66"/>
        <end position="90"/>
    </location>
</feature>
<feature type="transmembrane region" description="Helical" evidence="7">
    <location>
        <begin position="32"/>
        <end position="54"/>
    </location>
</feature>
<dbReference type="PANTHER" id="PTHR30589">
    <property type="entry name" value="PROLIPOPROTEIN DIACYLGLYCERYL TRANSFERASE"/>
    <property type="match status" value="1"/>
</dbReference>
<comment type="similarity">
    <text evidence="1 7">Belongs to the Lgt family.</text>
</comment>
<dbReference type="GO" id="GO:0005886">
    <property type="term" value="C:plasma membrane"/>
    <property type="evidence" value="ECO:0007669"/>
    <property type="project" value="UniProtKB-SubCell"/>
</dbReference>
<evidence type="ECO:0000256" key="2">
    <source>
        <dbReference type="ARBA" id="ARBA00022475"/>
    </source>
</evidence>
<evidence type="ECO:0000313" key="9">
    <source>
        <dbReference type="Proteomes" id="UP000321577"/>
    </source>
</evidence>
<feature type="transmembrane region" description="Helical" evidence="7">
    <location>
        <begin position="295"/>
        <end position="313"/>
    </location>
</feature>
<proteinExistence type="inferred from homology"/>
<dbReference type="PANTHER" id="PTHR30589:SF0">
    <property type="entry name" value="PHOSPHATIDYLGLYCEROL--PROLIPOPROTEIN DIACYLGLYCERYL TRANSFERASE"/>
    <property type="match status" value="1"/>
</dbReference>
<accession>A0A512M5Q5</accession>
<dbReference type="PROSITE" id="PS01311">
    <property type="entry name" value="LGT"/>
    <property type="match status" value="1"/>
</dbReference>
<keyword evidence="3 7" id="KW-0808">Transferase</keyword>
<name>A0A512M5Q5_9BACT</name>
<evidence type="ECO:0000256" key="3">
    <source>
        <dbReference type="ARBA" id="ARBA00022679"/>
    </source>
</evidence>
<keyword evidence="5 7" id="KW-1133">Transmembrane helix</keyword>
<dbReference type="NCBIfam" id="TIGR00544">
    <property type="entry name" value="lgt"/>
    <property type="match status" value="1"/>
</dbReference>
<keyword evidence="8" id="KW-0449">Lipoprotein</keyword>
<keyword evidence="2 7" id="KW-1003">Cell membrane</keyword>
<comment type="function">
    <text evidence="7">Catalyzes the transfer of the diacylglyceryl group from phosphatidylglycerol to the sulfhydryl group of the N-terminal cysteine of a prolipoprotein, the first step in the formation of mature lipoproteins.</text>
</comment>
<comment type="caution">
    <text evidence="8">The sequence shown here is derived from an EMBL/GenBank/DDBJ whole genome shotgun (WGS) entry which is preliminary data.</text>
</comment>
<dbReference type="EMBL" id="BKAG01000007">
    <property type="protein sequence ID" value="GEP42054.1"/>
    <property type="molecule type" value="Genomic_DNA"/>
</dbReference>
<dbReference type="HAMAP" id="MF_01147">
    <property type="entry name" value="Lgt"/>
    <property type="match status" value="1"/>
</dbReference>
<dbReference type="InterPro" id="IPR001640">
    <property type="entry name" value="Lgt"/>
</dbReference>
<evidence type="ECO:0000256" key="4">
    <source>
        <dbReference type="ARBA" id="ARBA00022692"/>
    </source>
</evidence>
<keyword evidence="9" id="KW-1185">Reference proteome</keyword>
<evidence type="ECO:0000256" key="6">
    <source>
        <dbReference type="ARBA" id="ARBA00023136"/>
    </source>
</evidence>
<evidence type="ECO:0000256" key="7">
    <source>
        <dbReference type="HAMAP-Rule" id="MF_01147"/>
    </source>
</evidence>